<sequence>MTSNTSPPEKVELWEEKAEQAAGLIYQKLEHGMQILVQKYMDDPIKMWGELEKMQHQDNPASCFIAYDQFFSITKKEDESLTALTARVEDALHKMHNSCNGALTLKDFEDELAAVALVQALPMEYSSFRSALLLLTNFDFKTVKDAFLQEQKNHQLCAADSALALKVSTPAKPSSQSVVYFIANIRSPVRIDLAQGNSQDKTRVVAWSKYDMTQTDNIRYTFRNLRGGTYMTLDSDAFQDDVPIYGQNRGGVTGRQEWLIRKTQEGYKIGNTISKTFVDLYYGGGSDTKITGWRSDWNTFNVNQSWTFELVSQTHAEVDDAIWRNPILRPEFQSYQSDTVYLILTQKALNVIWNESGLKGMKPQDQIFDCDDFAFVFKAAVAQWGNSTIHTDGFAILCGILFGVKDGPNLDVHALNWSISNSNKQQVVYFEPQNGQFNINFL</sequence>
<dbReference type="Gene3D" id="2.80.10.50">
    <property type="match status" value="1"/>
</dbReference>
<dbReference type="AlphaFoldDB" id="A0A4S4LHV5"/>
<dbReference type="Pfam" id="PF18021">
    <property type="entry name" value="Agglutinin_C"/>
    <property type="match status" value="1"/>
</dbReference>
<evidence type="ECO:0000313" key="2">
    <source>
        <dbReference type="EMBL" id="THH11325.1"/>
    </source>
</evidence>
<keyword evidence="3" id="KW-1185">Reference proteome</keyword>
<proteinExistence type="predicted"/>
<gene>
    <name evidence="2" type="ORF">EW145_g720</name>
</gene>
<evidence type="ECO:0000259" key="1">
    <source>
        <dbReference type="Pfam" id="PF18021"/>
    </source>
</evidence>
<dbReference type="OrthoDB" id="3249735at2759"/>
<dbReference type="InterPro" id="IPR035992">
    <property type="entry name" value="Ricin_B-like_lectins"/>
</dbReference>
<dbReference type="SUPFAM" id="SSF50370">
    <property type="entry name" value="Ricin B-like lectins"/>
    <property type="match status" value="1"/>
</dbReference>
<dbReference type="SUPFAM" id="SSF54001">
    <property type="entry name" value="Cysteine proteinases"/>
    <property type="match status" value="1"/>
</dbReference>
<reference evidence="2 3" key="1">
    <citation type="submission" date="2019-02" db="EMBL/GenBank/DDBJ databases">
        <title>Genome sequencing of the rare red list fungi Phellinidium pouzarii.</title>
        <authorList>
            <person name="Buettner E."/>
            <person name="Kellner H."/>
        </authorList>
    </citation>
    <scope>NUCLEOTIDE SEQUENCE [LARGE SCALE GENOMIC DNA]</scope>
    <source>
        <strain evidence="2 3">DSM 108285</strain>
    </source>
</reference>
<organism evidence="2 3">
    <name type="scientific">Phellinidium pouzarii</name>
    <dbReference type="NCBI Taxonomy" id="167371"/>
    <lineage>
        <taxon>Eukaryota</taxon>
        <taxon>Fungi</taxon>
        <taxon>Dikarya</taxon>
        <taxon>Basidiomycota</taxon>
        <taxon>Agaricomycotina</taxon>
        <taxon>Agaricomycetes</taxon>
        <taxon>Hymenochaetales</taxon>
        <taxon>Hymenochaetaceae</taxon>
        <taxon>Phellinidium</taxon>
    </lineage>
</organism>
<dbReference type="Pfam" id="PF14223">
    <property type="entry name" value="Retrotran_gag_2"/>
    <property type="match status" value="1"/>
</dbReference>
<evidence type="ECO:0000313" key="3">
    <source>
        <dbReference type="Proteomes" id="UP000308199"/>
    </source>
</evidence>
<accession>A0A4S4LHV5</accession>
<dbReference type="EMBL" id="SGPK01000016">
    <property type="protein sequence ID" value="THH11325.1"/>
    <property type="molecule type" value="Genomic_DNA"/>
</dbReference>
<dbReference type="InterPro" id="IPR038765">
    <property type="entry name" value="Papain-like_cys_pep_sf"/>
</dbReference>
<name>A0A4S4LHV5_9AGAM</name>
<feature type="domain" description="Agglutinin C-terminal" evidence="1">
    <location>
        <begin position="341"/>
        <end position="437"/>
    </location>
</feature>
<dbReference type="InterPro" id="IPR040600">
    <property type="entry name" value="Agglutinin_C"/>
</dbReference>
<dbReference type="Proteomes" id="UP000308199">
    <property type="component" value="Unassembled WGS sequence"/>
</dbReference>
<dbReference type="PROSITE" id="PS50231">
    <property type="entry name" value="RICIN_B_LECTIN"/>
    <property type="match status" value="1"/>
</dbReference>
<dbReference type="Gene3D" id="3.30.460.70">
    <property type="match status" value="1"/>
</dbReference>
<comment type="caution">
    <text evidence="2">The sequence shown here is derived from an EMBL/GenBank/DDBJ whole genome shotgun (WGS) entry which is preliminary data.</text>
</comment>
<protein>
    <recommendedName>
        <fullName evidence="1">Agglutinin C-terminal domain-containing protein</fullName>
    </recommendedName>
</protein>